<reference evidence="1" key="1">
    <citation type="journal article" date="2017" name="Science">
        <title>Giant viruses with an expanded complement of translation system components.</title>
        <authorList>
            <person name="Schulz F."/>
            <person name="Yutin N."/>
            <person name="Ivanova N.N."/>
            <person name="Ortega D.R."/>
            <person name="Lee T.K."/>
            <person name="Vierheilig J."/>
            <person name="Daims H."/>
            <person name="Horn M."/>
            <person name="Wagner M."/>
            <person name="Jensen G.J."/>
            <person name="Kyrpides N.C."/>
            <person name="Koonin E.V."/>
            <person name="Woyke T."/>
        </authorList>
    </citation>
    <scope>NUCLEOTIDE SEQUENCE</scope>
    <source>
        <strain evidence="1">HKV1</strain>
    </source>
</reference>
<sequence>MIPYTCDNCNIICNDYFHKVDELIANNIPLCEKCFYKTMLKYKFITRKFTIPEKMLQQLNVRKLYNKYNGTRYYINDIKKYLKNKNNGNYNFGLKYEIKNILKILINKTSTDLNLKPDYLENLDIMDILEEYAKTSIDIYADANDIYIKYVAPDLFCMRAKLAKKEYIDKYLYQIYKDNVKYIIKEQYYKKLLTLTEIEKKQTLINENTFIDTLEKISNEHCLIYSFIEKNKRIDFLKRDIKEHITCPKKRGIIFNTLKNKYYSNILNNISITHDELINNLKVMNRNLQVFNLLTTISHYLRVPIKQGIQNFIYFRILYLTFYDEYVRKYVNYGTTIDIDINKDDITVDKKKLSYLEILLLYTIIKYNSKTYRDIPKIKEYIIKSVKNRTGPDNFLLYGHHNIYSMVTSETPKYNTILKNINNLVNHYEHLGYFYLIN</sequence>
<accession>A0A1V0SGY8</accession>
<dbReference type="EMBL" id="KY684105">
    <property type="protein sequence ID" value="ARF10977.1"/>
    <property type="molecule type" value="Genomic_DNA"/>
</dbReference>
<proteinExistence type="predicted"/>
<name>A0A1V0SGY8_9VIRU</name>
<gene>
    <name evidence="1" type="ORF">Hokovirus_3_250</name>
</gene>
<evidence type="ECO:0000313" key="1">
    <source>
        <dbReference type="EMBL" id="ARF10977.1"/>
    </source>
</evidence>
<organism evidence="1">
    <name type="scientific">Hokovirus HKV1</name>
    <dbReference type="NCBI Taxonomy" id="1977638"/>
    <lineage>
        <taxon>Viruses</taxon>
        <taxon>Varidnaviria</taxon>
        <taxon>Bamfordvirae</taxon>
        <taxon>Nucleocytoviricota</taxon>
        <taxon>Megaviricetes</taxon>
        <taxon>Imitervirales</taxon>
        <taxon>Mimiviridae</taxon>
        <taxon>Klosneuvirinae</taxon>
        <taxon>Hokovirus</taxon>
    </lineage>
</organism>
<protein>
    <submittedName>
        <fullName evidence="1">Uncharacterized protein</fullName>
    </submittedName>
</protein>